<dbReference type="SUPFAM" id="SSF54506">
    <property type="entry name" value="Diaminopimelate epimerase-like"/>
    <property type="match status" value="1"/>
</dbReference>
<proteinExistence type="inferred from homology"/>
<dbReference type="Proteomes" id="UP001181355">
    <property type="component" value="Chromosome"/>
</dbReference>
<evidence type="ECO:0000256" key="1">
    <source>
        <dbReference type="ARBA" id="ARBA00008270"/>
    </source>
</evidence>
<keyword evidence="3" id="KW-1185">Reference proteome</keyword>
<dbReference type="RefSeq" id="WP_309481000.1">
    <property type="nucleotide sequence ID" value="NZ_CP133720.1"/>
</dbReference>
<sequence>MDYRFRLLNVFAESQFGGNPLCVFEDARGLDALQMQTLAAQFNLSETVFLLPPHDTNALASLRIFTTTSELPFAGHPTIGAASVVAALKPGFDCFMLQCQAGLIEIRGESLLTPATPIAPAPAPVKASHWTLTVPVNQNKTFDECFRTPTQDLHFFAQLLGLQGSDFLSEPMWVNTGNEHLLFPLNSAQALERANPNAAMLEAWPSSLAGRQNAYLFAIEGDQSGGGDAENLTVSARYWFVKQGSIAVDPATGSAAANWAAWHLRHRHGRKFAAQVKQGHQINRPSKLLVSAEIDTNQVPRIQVGGNAIEIGSGVLHL</sequence>
<dbReference type="Pfam" id="PF02567">
    <property type="entry name" value="PhzC-PhzF"/>
    <property type="match status" value="1"/>
</dbReference>
<dbReference type="PIRSF" id="PIRSF016184">
    <property type="entry name" value="PhzC_PhzF"/>
    <property type="match status" value="1"/>
</dbReference>
<dbReference type="Gene3D" id="3.10.310.10">
    <property type="entry name" value="Diaminopimelate Epimerase, Chain A, domain 1"/>
    <property type="match status" value="2"/>
</dbReference>
<gene>
    <name evidence="2" type="ORF">RF679_12695</name>
</gene>
<dbReference type="InterPro" id="IPR003719">
    <property type="entry name" value="Phenazine_PhzF-like"/>
</dbReference>
<accession>A0ABY9RE66</accession>
<comment type="similarity">
    <text evidence="1">Belongs to the PhzF family.</text>
</comment>
<dbReference type="NCBIfam" id="TIGR00654">
    <property type="entry name" value="PhzF_family"/>
    <property type="match status" value="1"/>
</dbReference>
<evidence type="ECO:0000313" key="2">
    <source>
        <dbReference type="EMBL" id="WMW79503.1"/>
    </source>
</evidence>
<dbReference type="PANTHER" id="PTHR13774">
    <property type="entry name" value="PHENAZINE BIOSYNTHESIS PROTEIN"/>
    <property type="match status" value="1"/>
</dbReference>
<name>A0ABY9RE66_9BURK</name>
<evidence type="ECO:0000313" key="3">
    <source>
        <dbReference type="Proteomes" id="UP001181355"/>
    </source>
</evidence>
<dbReference type="PANTHER" id="PTHR13774:SF32">
    <property type="entry name" value="ANTISENSE-ENHANCING SEQUENCE 1"/>
    <property type="match status" value="1"/>
</dbReference>
<organism evidence="2 3">
    <name type="scientific">Undibacterium cyanobacteriorum</name>
    <dbReference type="NCBI Taxonomy" id="3073561"/>
    <lineage>
        <taxon>Bacteria</taxon>
        <taxon>Pseudomonadati</taxon>
        <taxon>Pseudomonadota</taxon>
        <taxon>Betaproteobacteria</taxon>
        <taxon>Burkholderiales</taxon>
        <taxon>Oxalobacteraceae</taxon>
        <taxon>Undibacterium</taxon>
    </lineage>
</organism>
<reference evidence="2" key="1">
    <citation type="submission" date="2023-09" db="EMBL/GenBank/DDBJ databases">
        <title>Undibacterium sp. 20NA77.5 isolated from freshwater.</title>
        <authorList>
            <person name="Le V."/>
            <person name="Ko S.-R."/>
            <person name="Ahn C.-Y."/>
            <person name="Oh H.-M."/>
        </authorList>
    </citation>
    <scope>NUCLEOTIDE SEQUENCE</scope>
    <source>
        <strain evidence="2">20NA77.5</strain>
    </source>
</reference>
<protein>
    <submittedName>
        <fullName evidence="2">PhzF family phenazine biosynthesis protein</fullName>
    </submittedName>
</protein>
<dbReference type="EMBL" id="CP133720">
    <property type="protein sequence ID" value="WMW79503.1"/>
    <property type="molecule type" value="Genomic_DNA"/>
</dbReference>